<evidence type="ECO:0000313" key="3">
    <source>
        <dbReference type="EMBL" id="AAW46267.2"/>
    </source>
</evidence>
<dbReference type="InParanoid" id="Q5K9S2"/>
<dbReference type="RefSeq" id="XP_567784.2">
    <property type="nucleotide sequence ID" value="XM_567784.2"/>
</dbReference>
<name>Q5K9S2_CRYD1</name>
<dbReference type="KEGG" id="cne:CNK00960"/>
<dbReference type="GO" id="GO:0009898">
    <property type="term" value="C:cytoplasmic side of plasma membrane"/>
    <property type="evidence" value="ECO:0000318"/>
    <property type="project" value="GO_Central"/>
</dbReference>
<feature type="compositionally biased region" description="Polar residues" evidence="1">
    <location>
        <begin position="227"/>
        <end position="236"/>
    </location>
</feature>
<proteinExistence type="predicted"/>
<keyword evidence="4" id="KW-1185">Reference proteome</keyword>
<dbReference type="GO" id="GO:0005886">
    <property type="term" value="C:plasma membrane"/>
    <property type="evidence" value="ECO:0000318"/>
    <property type="project" value="GO_Central"/>
</dbReference>
<protein>
    <recommendedName>
        <fullName evidence="2">MHD domain-containing protein</fullName>
    </recommendedName>
</protein>
<reference evidence="3 4" key="1">
    <citation type="journal article" date="2005" name="Science">
        <title>The genome of the basidiomycetous yeast and human pathogen Cryptococcus neoformans.</title>
        <authorList>
            <person name="Loftus B.J."/>
            <person name="Fung E."/>
            <person name="Roncaglia P."/>
            <person name="Rowley D."/>
            <person name="Amedeo P."/>
            <person name="Bruno D."/>
            <person name="Vamathevan J."/>
            <person name="Miranda M."/>
            <person name="Anderson I.J."/>
            <person name="Fraser J.A."/>
            <person name="Allen J.E."/>
            <person name="Bosdet I.E."/>
            <person name="Brent M.R."/>
            <person name="Chiu R."/>
            <person name="Doering T.L."/>
            <person name="Donlin M.J."/>
            <person name="D'Souza C.A."/>
            <person name="Fox D.S."/>
            <person name="Grinberg V."/>
            <person name="Fu J."/>
            <person name="Fukushima M."/>
            <person name="Haas B.J."/>
            <person name="Huang J.C."/>
            <person name="Janbon G."/>
            <person name="Jones S.J."/>
            <person name="Koo H.L."/>
            <person name="Krzywinski M.I."/>
            <person name="Kwon-Chung J.K."/>
            <person name="Lengeler K.B."/>
            <person name="Maiti R."/>
            <person name="Marra M.A."/>
            <person name="Marra R.E."/>
            <person name="Mathewson C.A."/>
            <person name="Mitchell T.G."/>
            <person name="Pertea M."/>
            <person name="Riggs F.R."/>
            <person name="Salzberg S.L."/>
            <person name="Schein J.E."/>
            <person name="Shvartsbeyn A."/>
            <person name="Shin H."/>
            <person name="Shumway M."/>
            <person name="Specht C.A."/>
            <person name="Suh B.B."/>
            <person name="Tenney A."/>
            <person name="Utterback T.R."/>
            <person name="Wickes B.L."/>
            <person name="Wortman J.R."/>
            <person name="Wye N.H."/>
            <person name="Kronstad J.W."/>
            <person name="Lodge J.K."/>
            <person name="Heitman J."/>
            <person name="Davis R.W."/>
            <person name="Fraser C.M."/>
            <person name="Hyman R.W."/>
        </authorList>
    </citation>
    <scope>NUCLEOTIDE SEQUENCE [LARGE SCALE GENOMIC DNA]</scope>
    <source>
        <strain evidence="4">JEC21 / ATCC MYA-565</strain>
    </source>
</reference>
<evidence type="ECO:0000259" key="2">
    <source>
        <dbReference type="PROSITE" id="PS51072"/>
    </source>
</evidence>
<feature type="compositionally biased region" description="Polar residues" evidence="1">
    <location>
        <begin position="151"/>
        <end position="174"/>
    </location>
</feature>
<dbReference type="HOGENOM" id="CLU_011037_0_0_1"/>
<dbReference type="InterPro" id="IPR018808">
    <property type="entry name" value="Muniscin_C"/>
</dbReference>
<organism evidence="3 4">
    <name type="scientific">Cryptococcus deneoformans (strain JEC21 / ATCC MYA-565)</name>
    <name type="common">Cryptococcus neoformans var. neoformans serotype D</name>
    <dbReference type="NCBI Taxonomy" id="214684"/>
    <lineage>
        <taxon>Eukaryota</taxon>
        <taxon>Fungi</taxon>
        <taxon>Dikarya</taxon>
        <taxon>Basidiomycota</taxon>
        <taxon>Agaricomycotina</taxon>
        <taxon>Tremellomycetes</taxon>
        <taxon>Tremellales</taxon>
        <taxon>Cryptococcaceae</taxon>
        <taxon>Cryptococcus</taxon>
        <taxon>Cryptococcus neoformans species complex</taxon>
    </lineage>
</organism>
<dbReference type="AlphaFoldDB" id="Q5K9S2"/>
<evidence type="ECO:0000256" key="1">
    <source>
        <dbReference type="SAM" id="MobiDB-lite"/>
    </source>
</evidence>
<dbReference type="GeneID" id="3254559"/>
<dbReference type="GO" id="GO:0120104">
    <property type="term" value="C:mitotic actomyosin contractile ring, proximal layer"/>
    <property type="evidence" value="ECO:0000318"/>
    <property type="project" value="GO_Central"/>
</dbReference>
<dbReference type="GO" id="GO:0032153">
    <property type="term" value="C:cell division site"/>
    <property type="evidence" value="ECO:0000318"/>
    <property type="project" value="GO_Central"/>
</dbReference>
<dbReference type="CDD" id="cd09257">
    <property type="entry name" value="AP_muniscins_like_MHD"/>
    <property type="match status" value="1"/>
</dbReference>
<sequence length="774" mass="81960">MLRTDFEQPIREIPNKVVAWRRIGDQDANLDKTLRDYEKVSAKLEKASSKSKSSKVDALQSDINNITHALSSLSPMVYTTYQRLDEERLRALKEIIVRWATVKGDMASRDGQRAEAIVSHLLQWETSDEVMDVGRKLGAIGGARVPERSASVATSATTPQSNRRLSAVTSTTATHGDFSPRPPAARANGSSTNVSQGTPGSSFTGGFKSMLARSKTVGGGRNRGESDATSTRSGTRGDNFEAIGEEAPQLRESSTAPPVDEEGFSVAPSDRHRNPWEDPNELIPTPAGQTVPSQAQAPVVPTKEAPASAPAFSQPFDSSPNASDENLSTPTSLQQQPFKNLSLAPLPIQESEEERRAALEKMQKTLQLPPSQPSRRSTIARGRRDVRNTMFAGSTDEATAASNAVFGAGAVAAGGFANGASKSAEPEEKLVDSPTSTVHTGVSLPHDMPSPSPIAARRTSLSSVTSNNPFDSPTIGLGGTMTPPINLHTTTPLSAAAAADQPGLRAHVNESINVIFRNKQVQRIHITGEIHLSLRAKDASSSSPSALPGGPIHIRLAAFEHLEKIAPNPAYLAQVPDKPGEYFLNSDVLAAATTARGSAAGPLLFKYVVHVQPGKELATAPLILDPVFQCKSGETRMILHYSANPSSPLATTGTQLGSATVVAAFTPGGPSVSNVQAKPAGGVWSPSTRRMTWKMDSLLGTTGGKVIAKFTSEPGQEALVPQVVQVSWAAEGSLISGLGLDVVDGELEGNQWVFEEIRKSTTTGKYLAEPVVTP</sequence>
<dbReference type="eggNOG" id="KOG2398">
    <property type="taxonomic scope" value="Eukaryota"/>
</dbReference>
<dbReference type="Proteomes" id="UP000002149">
    <property type="component" value="Chromosome 11"/>
</dbReference>
<dbReference type="Pfam" id="PF10291">
    <property type="entry name" value="muHD"/>
    <property type="match status" value="1"/>
</dbReference>
<dbReference type="GO" id="GO:0005737">
    <property type="term" value="C:cytoplasm"/>
    <property type="evidence" value="ECO:0000318"/>
    <property type="project" value="GO_Central"/>
</dbReference>
<dbReference type="PROSITE" id="PS51072">
    <property type="entry name" value="MHD"/>
    <property type="match status" value="1"/>
</dbReference>
<feature type="domain" description="MHD" evidence="2">
    <location>
        <begin position="501"/>
        <end position="769"/>
    </location>
</feature>
<dbReference type="VEuPathDB" id="FungiDB:CNK00960"/>
<dbReference type="GO" id="GO:0007010">
    <property type="term" value="P:cytoskeleton organization"/>
    <property type="evidence" value="ECO:0000318"/>
    <property type="project" value="GO_Central"/>
</dbReference>
<dbReference type="InterPro" id="IPR028565">
    <property type="entry name" value="MHD"/>
</dbReference>
<feature type="region of interest" description="Disordered" evidence="1">
    <location>
        <begin position="145"/>
        <end position="340"/>
    </location>
</feature>
<feature type="region of interest" description="Disordered" evidence="1">
    <location>
        <begin position="420"/>
        <end position="488"/>
    </location>
</feature>
<feature type="compositionally biased region" description="Polar residues" evidence="1">
    <location>
        <begin position="459"/>
        <end position="471"/>
    </location>
</feature>
<dbReference type="OrthoDB" id="1875751at2759"/>
<dbReference type="EMBL" id="AE017351">
    <property type="protein sequence ID" value="AAW46267.2"/>
    <property type="molecule type" value="Genomic_DNA"/>
</dbReference>
<dbReference type="PaxDb" id="214684-Q5K9S2"/>
<evidence type="ECO:0000313" key="4">
    <source>
        <dbReference type="Proteomes" id="UP000002149"/>
    </source>
</evidence>
<feature type="compositionally biased region" description="Polar residues" evidence="1">
    <location>
        <begin position="321"/>
        <end position="339"/>
    </location>
</feature>
<dbReference type="GO" id="GO:0005543">
    <property type="term" value="F:phospholipid binding"/>
    <property type="evidence" value="ECO:0000318"/>
    <property type="project" value="GO_Central"/>
</dbReference>
<gene>
    <name evidence="3" type="ordered locus">CNK00960</name>
</gene>
<dbReference type="InterPro" id="IPR027267">
    <property type="entry name" value="AH/BAR_dom_sf"/>
</dbReference>
<feature type="compositionally biased region" description="Polar residues" evidence="1">
    <location>
        <begin position="188"/>
        <end position="204"/>
    </location>
</feature>
<accession>Q5K9S2</accession>
<dbReference type="Gene3D" id="1.20.1270.60">
    <property type="entry name" value="Arfaptin homology (AH) domain/BAR domain"/>
    <property type="match status" value="1"/>
</dbReference>
<feature type="compositionally biased region" description="Low complexity" evidence="1">
    <location>
        <begin position="305"/>
        <end position="320"/>
    </location>
</feature>
<feature type="compositionally biased region" description="Polar residues" evidence="1">
    <location>
        <begin position="287"/>
        <end position="296"/>
    </location>
</feature>
<dbReference type="STRING" id="214684.Q5K9S2"/>